<feature type="non-terminal residue" evidence="1">
    <location>
        <position position="31"/>
    </location>
</feature>
<protein>
    <submittedName>
        <fullName evidence="1">Uncharacterized protein</fullName>
    </submittedName>
</protein>
<dbReference type="AlphaFoldDB" id="J9FLG4"/>
<proteinExistence type="predicted"/>
<sequence>MKLLKAHPGINGIILFAASKAVGESVQQPLK</sequence>
<evidence type="ECO:0000313" key="1">
    <source>
        <dbReference type="EMBL" id="EJW95751.1"/>
    </source>
</evidence>
<comment type="caution">
    <text evidence="1">The sequence shown here is derived from an EMBL/GenBank/DDBJ whole genome shotgun (WGS) entry which is preliminary data.</text>
</comment>
<accession>J9FLG4</accession>
<name>J9FLG4_9ZZZZ</name>
<dbReference type="EMBL" id="AMCI01005631">
    <property type="protein sequence ID" value="EJW95751.1"/>
    <property type="molecule type" value="Genomic_DNA"/>
</dbReference>
<gene>
    <name evidence="1" type="ORF">EVA_16140</name>
</gene>
<reference evidence="1" key="1">
    <citation type="journal article" date="2012" name="PLoS ONE">
        <title>Gene sets for utilization of primary and secondary nutrition supplies in the distal gut of endangered iberian lynx.</title>
        <authorList>
            <person name="Alcaide M."/>
            <person name="Messina E."/>
            <person name="Richter M."/>
            <person name="Bargiela R."/>
            <person name="Peplies J."/>
            <person name="Huws S.A."/>
            <person name="Newbold C.J."/>
            <person name="Golyshin P.N."/>
            <person name="Simon M.A."/>
            <person name="Lopez G."/>
            <person name="Yakimov M.M."/>
            <person name="Ferrer M."/>
        </authorList>
    </citation>
    <scope>NUCLEOTIDE SEQUENCE</scope>
</reference>
<organism evidence="1">
    <name type="scientific">gut metagenome</name>
    <dbReference type="NCBI Taxonomy" id="749906"/>
    <lineage>
        <taxon>unclassified sequences</taxon>
        <taxon>metagenomes</taxon>
        <taxon>organismal metagenomes</taxon>
    </lineage>
</organism>